<evidence type="ECO:0000313" key="1">
    <source>
        <dbReference type="EMBL" id="QQP38937.1"/>
    </source>
</evidence>
<accession>A0A7T8JXJ6</accession>
<evidence type="ECO:0000313" key="2">
    <source>
        <dbReference type="Proteomes" id="UP000595437"/>
    </source>
</evidence>
<keyword evidence="2" id="KW-1185">Reference proteome</keyword>
<reference evidence="2" key="1">
    <citation type="submission" date="2021-01" db="EMBL/GenBank/DDBJ databases">
        <title>Caligus Genome Assembly.</title>
        <authorList>
            <person name="Gallardo-Escarate C."/>
        </authorList>
    </citation>
    <scope>NUCLEOTIDE SEQUENCE [LARGE SCALE GENOMIC DNA]</scope>
</reference>
<gene>
    <name evidence="1" type="ORF">FKW44_019661</name>
</gene>
<sequence>MAKASSDVQLAINDFARVLLDVRRADRLHVADLSTVHIFHPKRHIVKQASISARKAMNVDSCPLERTQESFDENILVFR</sequence>
<organism evidence="1 2">
    <name type="scientific">Caligus rogercresseyi</name>
    <name type="common">Sea louse</name>
    <dbReference type="NCBI Taxonomy" id="217165"/>
    <lineage>
        <taxon>Eukaryota</taxon>
        <taxon>Metazoa</taxon>
        <taxon>Ecdysozoa</taxon>
        <taxon>Arthropoda</taxon>
        <taxon>Crustacea</taxon>
        <taxon>Multicrustacea</taxon>
        <taxon>Hexanauplia</taxon>
        <taxon>Copepoda</taxon>
        <taxon>Siphonostomatoida</taxon>
        <taxon>Caligidae</taxon>
        <taxon>Caligus</taxon>
    </lineage>
</organism>
<name>A0A7T8JXJ6_CALRO</name>
<proteinExistence type="predicted"/>
<protein>
    <submittedName>
        <fullName evidence="1">Uncharacterized protein</fullName>
    </submittedName>
</protein>
<dbReference type="Proteomes" id="UP000595437">
    <property type="component" value="Chromosome 14"/>
</dbReference>
<dbReference type="AlphaFoldDB" id="A0A7T8JXJ6"/>
<dbReference type="EMBL" id="CP045903">
    <property type="protein sequence ID" value="QQP38937.1"/>
    <property type="molecule type" value="Genomic_DNA"/>
</dbReference>